<dbReference type="PROSITE" id="PS50297">
    <property type="entry name" value="ANK_REP_REGION"/>
    <property type="match status" value="2"/>
</dbReference>
<dbReference type="HOGENOM" id="CLU_1161211_0_0_1"/>
<dbReference type="Gene3D" id="1.25.40.20">
    <property type="entry name" value="Ankyrin repeat-containing domain"/>
    <property type="match status" value="2"/>
</dbReference>
<keyword evidence="2 3" id="KW-0040">ANK repeat</keyword>
<dbReference type="PANTHER" id="PTHR24198:SF165">
    <property type="entry name" value="ANKYRIN REPEAT-CONTAINING PROTEIN-RELATED"/>
    <property type="match status" value="1"/>
</dbReference>
<dbReference type="SMART" id="SM00248">
    <property type="entry name" value="ANK"/>
    <property type="match status" value="4"/>
</dbReference>
<dbReference type="GeneID" id="20352796"/>
<dbReference type="EnsemblFungi" id="EJT70165">
    <property type="protein sequence ID" value="EJT70165"/>
    <property type="gene ID" value="GGTG_12338"/>
</dbReference>
<evidence type="ECO:0000256" key="3">
    <source>
        <dbReference type="PROSITE-ProRule" id="PRU00023"/>
    </source>
</evidence>
<reference evidence="5" key="4">
    <citation type="journal article" date="2015" name="G3 (Bethesda)">
        <title>Genome sequences of three phytopathogenic species of the Magnaporthaceae family of fungi.</title>
        <authorList>
            <person name="Okagaki L.H."/>
            <person name="Nunes C.C."/>
            <person name="Sailsbery J."/>
            <person name="Clay B."/>
            <person name="Brown D."/>
            <person name="John T."/>
            <person name="Oh Y."/>
            <person name="Young N."/>
            <person name="Fitzgerald M."/>
            <person name="Haas B.J."/>
            <person name="Zeng Q."/>
            <person name="Young S."/>
            <person name="Adiconis X."/>
            <person name="Fan L."/>
            <person name="Levin J.Z."/>
            <person name="Mitchell T.K."/>
            <person name="Okubara P.A."/>
            <person name="Farman M.L."/>
            <person name="Kohn L.M."/>
            <person name="Birren B."/>
            <person name="Ma L.-J."/>
            <person name="Dean R.A."/>
        </authorList>
    </citation>
    <scope>NUCLEOTIDE SEQUENCE</scope>
    <source>
        <strain evidence="5">R3-111a-1</strain>
    </source>
</reference>
<organism evidence="4">
    <name type="scientific">Gaeumannomyces tritici (strain R3-111a-1)</name>
    <name type="common">Wheat and barley take-all root rot fungus</name>
    <name type="synonym">Gaeumannomyces graminis var. tritici</name>
    <dbReference type="NCBI Taxonomy" id="644352"/>
    <lineage>
        <taxon>Eukaryota</taxon>
        <taxon>Fungi</taxon>
        <taxon>Dikarya</taxon>
        <taxon>Ascomycota</taxon>
        <taxon>Pezizomycotina</taxon>
        <taxon>Sordariomycetes</taxon>
        <taxon>Sordariomycetidae</taxon>
        <taxon>Magnaporthales</taxon>
        <taxon>Magnaporthaceae</taxon>
        <taxon>Gaeumannomyces</taxon>
    </lineage>
</organism>
<dbReference type="STRING" id="644352.J3PFR3"/>
<reference evidence="5" key="5">
    <citation type="submission" date="2018-04" db="UniProtKB">
        <authorList>
            <consortium name="EnsemblFungi"/>
        </authorList>
    </citation>
    <scope>IDENTIFICATION</scope>
    <source>
        <strain evidence="5">R3-111a-1</strain>
    </source>
</reference>
<feature type="repeat" description="ANK" evidence="3">
    <location>
        <begin position="38"/>
        <end position="64"/>
    </location>
</feature>
<proteinExistence type="predicted"/>
<dbReference type="PANTHER" id="PTHR24198">
    <property type="entry name" value="ANKYRIN REPEAT AND PROTEIN KINASE DOMAIN-CONTAINING PROTEIN"/>
    <property type="match status" value="1"/>
</dbReference>
<dbReference type="OrthoDB" id="426293at2759"/>
<gene>
    <name evidence="5" type="primary">20352796</name>
    <name evidence="4" type="ORF">GGTG_12338</name>
</gene>
<evidence type="ECO:0000313" key="4">
    <source>
        <dbReference type="EMBL" id="EJT70165.1"/>
    </source>
</evidence>
<dbReference type="PROSITE" id="PS50088">
    <property type="entry name" value="ANK_REPEAT"/>
    <property type="match status" value="2"/>
</dbReference>
<dbReference type="EMBL" id="GL385402">
    <property type="protein sequence ID" value="EJT70165.1"/>
    <property type="molecule type" value="Genomic_DNA"/>
</dbReference>
<dbReference type="Pfam" id="PF12796">
    <property type="entry name" value="Ank_2"/>
    <property type="match status" value="2"/>
</dbReference>
<dbReference type="eggNOG" id="KOG4177">
    <property type="taxonomic scope" value="Eukaryota"/>
</dbReference>
<evidence type="ECO:0000256" key="2">
    <source>
        <dbReference type="ARBA" id="ARBA00023043"/>
    </source>
</evidence>
<dbReference type="InterPro" id="IPR036770">
    <property type="entry name" value="Ankyrin_rpt-contain_sf"/>
</dbReference>
<evidence type="ECO:0000313" key="6">
    <source>
        <dbReference type="Proteomes" id="UP000006039"/>
    </source>
</evidence>
<name>J3PFR3_GAET3</name>
<accession>J3PFR3</accession>
<dbReference type="SUPFAM" id="SSF48403">
    <property type="entry name" value="Ankyrin repeat"/>
    <property type="match status" value="1"/>
</dbReference>
<keyword evidence="1" id="KW-0677">Repeat</keyword>
<dbReference type="RefSeq" id="XP_009228499.1">
    <property type="nucleotide sequence ID" value="XM_009230235.1"/>
</dbReference>
<reference evidence="6" key="1">
    <citation type="submission" date="2010-07" db="EMBL/GenBank/DDBJ databases">
        <title>The genome sequence of Gaeumannomyces graminis var. tritici strain R3-111a-1.</title>
        <authorList>
            <consortium name="The Broad Institute Genome Sequencing Platform"/>
            <person name="Ma L.-J."/>
            <person name="Dead R."/>
            <person name="Young S."/>
            <person name="Zeng Q."/>
            <person name="Koehrsen M."/>
            <person name="Alvarado L."/>
            <person name="Berlin A."/>
            <person name="Chapman S.B."/>
            <person name="Chen Z."/>
            <person name="Freedman E."/>
            <person name="Gellesch M."/>
            <person name="Goldberg J."/>
            <person name="Griggs A."/>
            <person name="Gujja S."/>
            <person name="Heilman E.R."/>
            <person name="Heiman D."/>
            <person name="Hepburn T."/>
            <person name="Howarth C."/>
            <person name="Jen D."/>
            <person name="Larson L."/>
            <person name="Mehta T."/>
            <person name="Neiman D."/>
            <person name="Pearson M."/>
            <person name="Roberts A."/>
            <person name="Saif S."/>
            <person name="Shea T."/>
            <person name="Shenoy N."/>
            <person name="Sisk P."/>
            <person name="Stolte C."/>
            <person name="Sykes S."/>
            <person name="Walk T."/>
            <person name="White J."/>
            <person name="Yandava C."/>
            <person name="Haas B."/>
            <person name="Nusbaum C."/>
            <person name="Birren B."/>
        </authorList>
    </citation>
    <scope>NUCLEOTIDE SEQUENCE [LARGE SCALE GENOMIC DNA]</scope>
    <source>
        <strain evidence="6">R3-111a-1</strain>
    </source>
</reference>
<dbReference type="InterPro" id="IPR002110">
    <property type="entry name" value="Ankyrin_rpt"/>
</dbReference>
<sequence>MTEEEQPTPLHIAAAGGSISVIEHLVAKGADLAARARDNTTPLHLAIQSGHLGAVRKLLDCGASPGRLVGFQEPISLARRTNNEAIVATLRQAINSDPTSSNNLDPRSMASAIEEAVRKNDLDCCRALIAQGCMVNTALSCGGCSPLQDAIRAPQPDIARWLLENGASASKGACAKHRVDSALTTSLSPLSPQDPGHMKLLAARFCEEGGDIFDPCHIEAATLSWLPGFFLGGLWVKPR</sequence>
<dbReference type="Proteomes" id="UP000006039">
    <property type="component" value="Unassembled WGS sequence"/>
</dbReference>
<reference evidence="4" key="2">
    <citation type="submission" date="2010-07" db="EMBL/GenBank/DDBJ databases">
        <authorList>
            <consortium name="The Broad Institute Genome Sequencing Platform"/>
            <consortium name="Broad Institute Genome Sequencing Center for Infectious Disease"/>
            <person name="Ma L.-J."/>
            <person name="Dead R."/>
            <person name="Young S."/>
            <person name="Zeng Q."/>
            <person name="Koehrsen M."/>
            <person name="Alvarado L."/>
            <person name="Berlin A."/>
            <person name="Chapman S.B."/>
            <person name="Chen Z."/>
            <person name="Freedman E."/>
            <person name="Gellesch M."/>
            <person name="Goldberg J."/>
            <person name="Griggs A."/>
            <person name="Gujja S."/>
            <person name="Heilman E.R."/>
            <person name="Heiman D."/>
            <person name="Hepburn T."/>
            <person name="Howarth C."/>
            <person name="Jen D."/>
            <person name="Larson L."/>
            <person name="Mehta T."/>
            <person name="Neiman D."/>
            <person name="Pearson M."/>
            <person name="Roberts A."/>
            <person name="Saif S."/>
            <person name="Shea T."/>
            <person name="Shenoy N."/>
            <person name="Sisk P."/>
            <person name="Stolte C."/>
            <person name="Sykes S."/>
            <person name="Walk T."/>
            <person name="White J."/>
            <person name="Yandava C."/>
            <person name="Haas B."/>
            <person name="Nusbaum C."/>
            <person name="Birren B."/>
        </authorList>
    </citation>
    <scope>NUCLEOTIDE SEQUENCE</scope>
    <source>
        <strain evidence="4">R3-111a-1</strain>
    </source>
</reference>
<evidence type="ECO:0000313" key="5">
    <source>
        <dbReference type="EnsemblFungi" id="EJT70165"/>
    </source>
</evidence>
<evidence type="ECO:0000256" key="1">
    <source>
        <dbReference type="ARBA" id="ARBA00022737"/>
    </source>
</evidence>
<feature type="repeat" description="ANK" evidence="3">
    <location>
        <begin position="5"/>
        <end position="37"/>
    </location>
</feature>
<dbReference type="VEuPathDB" id="FungiDB:GGTG_12338"/>
<dbReference type="AlphaFoldDB" id="J3PFR3"/>
<reference evidence="4" key="3">
    <citation type="submission" date="2010-09" db="EMBL/GenBank/DDBJ databases">
        <title>Annotation of Gaeumannomyces graminis var. tritici R3-111a-1.</title>
        <authorList>
            <consortium name="The Broad Institute Genome Sequencing Platform"/>
            <person name="Ma L.-J."/>
            <person name="Dead R."/>
            <person name="Young S.K."/>
            <person name="Zeng Q."/>
            <person name="Gargeya S."/>
            <person name="Fitzgerald M."/>
            <person name="Haas B."/>
            <person name="Abouelleil A."/>
            <person name="Alvarado L."/>
            <person name="Arachchi H.M."/>
            <person name="Berlin A."/>
            <person name="Brown A."/>
            <person name="Chapman S.B."/>
            <person name="Chen Z."/>
            <person name="Dunbar C."/>
            <person name="Freedman E."/>
            <person name="Gearin G."/>
            <person name="Gellesch M."/>
            <person name="Goldberg J."/>
            <person name="Griggs A."/>
            <person name="Gujja S."/>
            <person name="Heiman D."/>
            <person name="Howarth C."/>
            <person name="Larson L."/>
            <person name="Lui A."/>
            <person name="MacDonald P.J.P."/>
            <person name="Mehta T."/>
            <person name="Montmayeur A."/>
            <person name="Murphy C."/>
            <person name="Neiman D."/>
            <person name="Pearson M."/>
            <person name="Priest M."/>
            <person name="Roberts A."/>
            <person name="Saif S."/>
            <person name="Shea T."/>
            <person name="Shenoy N."/>
            <person name="Sisk P."/>
            <person name="Stolte C."/>
            <person name="Sykes S."/>
            <person name="Yandava C."/>
            <person name="Wortman J."/>
            <person name="Nusbaum C."/>
            <person name="Birren B."/>
        </authorList>
    </citation>
    <scope>NUCLEOTIDE SEQUENCE</scope>
    <source>
        <strain evidence="4">R3-111a-1</strain>
    </source>
</reference>
<keyword evidence="6" id="KW-1185">Reference proteome</keyword>
<protein>
    <submittedName>
        <fullName evidence="4 5">Uncharacterized protein</fullName>
    </submittedName>
</protein>